<organism evidence="1 2">
    <name type="scientific">Dallia pectoralis</name>
    <name type="common">Alaska blackfish</name>
    <dbReference type="NCBI Taxonomy" id="75939"/>
    <lineage>
        <taxon>Eukaryota</taxon>
        <taxon>Metazoa</taxon>
        <taxon>Chordata</taxon>
        <taxon>Craniata</taxon>
        <taxon>Vertebrata</taxon>
        <taxon>Euteleostomi</taxon>
        <taxon>Actinopterygii</taxon>
        <taxon>Neopterygii</taxon>
        <taxon>Teleostei</taxon>
        <taxon>Protacanthopterygii</taxon>
        <taxon>Esociformes</taxon>
        <taxon>Umbridae</taxon>
        <taxon>Dallia</taxon>
    </lineage>
</organism>
<evidence type="ECO:0000313" key="1">
    <source>
        <dbReference type="EMBL" id="KAJ8007001.1"/>
    </source>
</evidence>
<dbReference type="Proteomes" id="UP001157502">
    <property type="component" value="Chromosome 9"/>
</dbReference>
<proteinExistence type="predicted"/>
<protein>
    <submittedName>
        <fullName evidence="1">Uncharacterized protein</fullName>
    </submittedName>
</protein>
<dbReference type="EMBL" id="CM055736">
    <property type="protein sequence ID" value="KAJ8007001.1"/>
    <property type="molecule type" value="Genomic_DNA"/>
</dbReference>
<evidence type="ECO:0000313" key="2">
    <source>
        <dbReference type="Proteomes" id="UP001157502"/>
    </source>
</evidence>
<sequence length="246" mass="26125">MGEGPAGDACPLYGTGNPPSPTEEGWETGDISPLAHPSPASPIEDEEQVTVPVPYGGGAKGGWRCLPSPTPPSPGWEWGQGVWGRCPHPIPNPPPHPQPPPFPPPTPPSRWGWRTGARPPSPTPPPFPHSLRMGELFWSTIPNEGVEGGLRMSVIPNLPRPPPAEDRDDLLVSHPKLRGGEGGLRMYTISNPPLPPVKDEDGSPILIPTRGLGEVEDDSHPLPPLPPLVLGAGRSPVPPPQRGGWR</sequence>
<comment type="caution">
    <text evidence="1">The sequence shown here is derived from an EMBL/GenBank/DDBJ whole genome shotgun (WGS) entry which is preliminary data.</text>
</comment>
<keyword evidence="2" id="KW-1185">Reference proteome</keyword>
<reference evidence="1" key="1">
    <citation type="submission" date="2021-05" db="EMBL/GenBank/DDBJ databases">
        <authorList>
            <person name="Pan Q."/>
            <person name="Jouanno E."/>
            <person name="Zahm M."/>
            <person name="Klopp C."/>
            <person name="Cabau C."/>
            <person name="Louis A."/>
            <person name="Berthelot C."/>
            <person name="Parey E."/>
            <person name="Roest Crollius H."/>
            <person name="Montfort J."/>
            <person name="Robinson-Rechavi M."/>
            <person name="Bouchez O."/>
            <person name="Lampietro C."/>
            <person name="Lopez Roques C."/>
            <person name="Donnadieu C."/>
            <person name="Postlethwait J."/>
            <person name="Bobe J."/>
            <person name="Dillon D."/>
            <person name="Chandos A."/>
            <person name="von Hippel F."/>
            <person name="Guiguen Y."/>
        </authorList>
    </citation>
    <scope>NUCLEOTIDE SEQUENCE</scope>
    <source>
        <strain evidence="1">YG-Jan2019</strain>
    </source>
</reference>
<name>A0ACC2GTL7_DALPE</name>
<gene>
    <name evidence="1" type="ORF">DPEC_G00113040</name>
</gene>
<accession>A0ACC2GTL7</accession>